<comment type="pathway">
    <text evidence="3 19">Cofactor biosynthesis; adenosylcobalamin biosynthesis; adenosylcobalamin from cob(II)yrinate a,c-diamide: step 7/7.</text>
</comment>
<evidence type="ECO:0000313" key="20">
    <source>
        <dbReference type="EMBL" id="GAA6196434.1"/>
    </source>
</evidence>
<evidence type="ECO:0000256" key="7">
    <source>
        <dbReference type="ARBA" id="ARBA00022475"/>
    </source>
</evidence>
<comment type="catalytic activity">
    <reaction evidence="17 19">
        <text>alpha-ribazole + adenosylcob(III)inamide-GDP = adenosylcob(III)alamin + GMP + H(+)</text>
        <dbReference type="Rhea" id="RHEA:16049"/>
        <dbReference type="ChEBI" id="CHEBI:10329"/>
        <dbReference type="ChEBI" id="CHEBI:15378"/>
        <dbReference type="ChEBI" id="CHEBI:18408"/>
        <dbReference type="ChEBI" id="CHEBI:58115"/>
        <dbReference type="ChEBI" id="CHEBI:60487"/>
        <dbReference type="EC" id="2.7.8.26"/>
    </reaction>
</comment>
<feature type="transmembrane region" description="Helical" evidence="19">
    <location>
        <begin position="38"/>
        <end position="58"/>
    </location>
</feature>
<comment type="caution">
    <text evidence="20">The sequence shown here is derived from an EMBL/GenBank/DDBJ whole genome shotgun (WGS) entry which is preliminary data.</text>
</comment>
<dbReference type="Proteomes" id="UP001441944">
    <property type="component" value="Unassembled WGS sequence"/>
</dbReference>
<comment type="catalytic activity">
    <reaction evidence="18 19">
        <text>alpha-ribazole 5'-phosphate + adenosylcob(III)inamide-GDP = adenosylcob(III)alamin 5'-phosphate + GMP + H(+)</text>
        <dbReference type="Rhea" id="RHEA:23560"/>
        <dbReference type="ChEBI" id="CHEBI:15378"/>
        <dbReference type="ChEBI" id="CHEBI:57918"/>
        <dbReference type="ChEBI" id="CHEBI:58115"/>
        <dbReference type="ChEBI" id="CHEBI:60487"/>
        <dbReference type="ChEBI" id="CHEBI:60493"/>
        <dbReference type="EC" id="2.7.8.26"/>
    </reaction>
</comment>
<evidence type="ECO:0000256" key="8">
    <source>
        <dbReference type="ARBA" id="ARBA00022573"/>
    </source>
</evidence>
<evidence type="ECO:0000256" key="9">
    <source>
        <dbReference type="ARBA" id="ARBA00022679"/>
    </source>
</evidence>
<comment type="cofactor">
    <cofactor evidence="1 19">
        <name>Mg(2+)</name>
        <dbReference type="ChEBI" id="CHEBI:18420"/>
    </cofactor>
</comment>
<comment type="function">
    <text evidence="14 19">Joins adenosylcobinamide-GDP and alpha-ribazole to generate adenosylcobalamin (Ado-cobalamin). Also synthesizes adenosylcobalamin 5'-phosphate from adenosylcobinamide-GDP and alpha-ribazole 5'-phosphate.</text>
</comment>
<keyword evidence="11 19" id="KW-0460">Magnesium</keyword>
<keyword evidence="9 19" id="KW-0808">Transferase</keyword>
<evidence type="ECO:0000256" key="19">
    <source>
        <dbReference type="HAMAP-Rule" id="MF_00719"/>
    </source>
</evidence>
<feature type="transmembrane region" description="Helical" evidence="19">
    <location>
        <begin position="143"/>
        <end position="163"/>
    </location>
</feature>
<reference evidence="20 21" key="1">
    <citation type="submission" date="2024-04" db="EMBL/GenBank/DDBJ databases">
        <title>Draft genome sequence of Pseudophaeobacter arcticus NBRC 116598.</title>
        <authorList>
            <person name="Miyakawa T."/>
            <person name="Kusuya Y."/>
            <person name="Miura T."/>
        </authorList>
    </citation>
    <scope>NUCLEOTIDE SEQUENCE [LARGE SCALE GENOMIC DNA]</scope>
    <source>
        <strain evidence="20 21">SU-CL00105</strain>
    </source>
</reference>
<evidence type="ECO:0000256" key="13">
    <source>
        <dbReference type="ARBA" id="ARBA00023136"/>
    </source>
</evidence>
<evidence type="ECO:0000256" key="1">
    <source>
        <dbReference type="ARBA" id="ARBA00001946"/>
    </source>
</evidence>
<dbReference type="EMBL" id="BAABWU010000006">
    <property type="protein sequence ID" value="GAA6196434.1"/>
    <property type="molecule type" value="Genomic_DNA"/>
</dbReference>
<sequence>MRKNDISLVDIPLALVLLTRLPLPQLASSSFQRQSRAVWAFPLAGLAVTLPACMAAYVGQALGLSAALAAGLFLMVQVLLTGAMHEDGLADCSDGFWGGFAPARRLEIMKDSQIGSYGVLALVFAIGLRWHALSLLLDLGQGWSALAIALLSRAMMPMLMVWLPNARQSGLSQSVGRPSRRATALGLGLAVALALPLLGFVSLAVAALLALLTLGLGLVARAKIGGQTGDVLGACQQVSEVAGLLILVALFS</sequence>
<protein>
    <recommendedName>
        <fullName evidence="6 19">Adenosylcobinamide-GDP ribazoletransferase</fullName>
        <ecNumber evidence="5 19">2.7.8.26</ecNumber>
    </recommendedName>
    <alternativeName>
        <fullName evidence="16 19">Cobalamin synthase</fullName>
    </alternativeName>
    <alternativeName>
        <fullName evidence="15 19">Cobalamin-5'-phosphate synthase</fullName>
    </alternativeName>
</protein>
<evidence type="ECO:0000256" key="18">
    <source>
        <dbReference type="ARBA" id="ARBA00049504"/>
    </source>
</evidence>
<keyword evidence="7 19" id="KW-1003">Cell membrane</keyword>
<keyword evidence="8 19" id="KW-0169">Cobalamin biosynthesis</keyword>
<dbReference type="Pfam" id="PF02654">
    <property type="entry name" value="CobS"/>
    <property type="match status" value="1"/>
</dbReference>
<keyword evidence="21" id="KW-1185">Reference proteome</keyword>
<evidence type="ECO:0000256" key="17">
    <source>
        <dbReference type="ARBA" id="ARBA00048623"/>
    </source>
</evidence>
<evidence type="ECO:0000256" key="10">
    <source>
        <dbReference type="ARBA" id="ARBA00022692"/>
    </source>
</evidence>
<comment type="similarity">
    <text evidence="4 19">Belongs to the CobS family.</text>
</comment>
<evidence type="ECO:0000256" key="15">
    <source>
        <dbReference type="ARBA" id="ARBA00032605"/>
    </source>
</evidence>
<evidence type="ECO:0000256" key="3">
    <source>
        <dbReference type="ARBA" id="ARBA00004663"/>
    </source>
</evidence>
<evidence type="ECO:0000256" key="4">
    <source>
        <dbReference type="ARBA" id="ARBA00010561"/>
    </source>
</evidence>
<gene>
    <name evidence="20" type="primary">cobS_2</name>
    <name evidence="19" type="synonym">cobS</name>
    <name evidence="20" type="ORF">NBRC116598_18780</name>
</gene>
<dbReference type="RefSeq" id="WP_353399262.1">
    <property type="nucleotide sequence ID" value="NZ_BAABWU010000006.1"/>
</dbReference>
<feature type="transmembrane region" description="Helical" evidence="19">
    <location>
        <begin position="114"/>
        <end position="137"/>
    </location>
</feature>
<evidence type="ECO:0000256" key="5">
    <source>
        <dbReference type="ARBA" id="ARBA00013200"/>
    </source>
</evidence>
<keyword evidence="10 19" id="KW-0812">Transmembrane</keyword>
<dbReference type="EC" id="2.7.8.26" evidence="5 19"/>
<dbReference type="NCBIfam" id="TIGR00317">
    <property type="entry name" value="cobS"/>
    <property type="match status" value="1"/>
</dbReference>
<keyword evidence="13 19" id="KW-0472">Membrane</keyword>
<evidence type="ECO:0000256" key="16">
    <source>
        <dbReference type="ARBA" id="ARBA00032853"/>
    </source>
</evidence>
<evidence type="ECO:0000256" key="14">
    <source>
        <dbReference type="ARBA" id="ARBA00025228"/>
    </source>
</evidence>
<comment type="subcellular location">
    <subcellularLocation>
        <location evidence="2 19">Cell membrane</location>
        <topology evidence="2 19">Multi-pass membrane protein</topology>
    </subcellularLocation>
</comment>
<evidence type="ECO:0000313" key="21">
    <source>
        <dbReference type="Proteomes" id="UP001441944"/>
    </source>
</evidence>
<organism evidence="20 21">
    <name type="scientific">Pseudophaeobacter arcticus</name>
    <dbReference type="NCBI Taxonomy" id="385492"/>
    <lineage>
        <taxon>Bacteria</taxon>
        <taxon>Pseudomonadati</taxon>
        <taxon>Pseudomonadota</taxon>
        <taxon>Alphaproteobacteria</taxon>
        <taxon>Rhodobacterales</taxon>
        <taxon>Paracoccaceae</taxon>
        <taxon>Pseudophaeobacter</taxon>
    </lineage>
</organism>
<evidence type="ECO:0000256" key="11">
    <source>
        <dbReference type="ARBA" id="ARBA00022842"/>
    </source>
</evidence>
<name>A0ABQ0AKR8_9RHOB</name>
<keyword evidence="12 19" id="KW-1133">Transmembrane helix</keyword>
<dbReference type="InterPro" id="IPR003805">
    <property type="entry name" value="CobS"/>
</dbReference>
<feature type="transmembrane region" description="Helical" evidence="19">
    <location>
        <begin position="64"/>
        <end position="83"/>
    </location>
</feature>
<evidence type="ECO:0000256" key="12">
    <source>
        <dbReference type="ARBA" id="ARBA00022989"/>
    </source>
</evidence>
<proteinExistence type="inferred from homology"/>
<feature type="transmembrane region" description="Helical" evidence="19">
    <location>
        <begin position="184"/>
        <end position="211"/>
    </location>
</feature>
<evidence type="ECO:0000256" key="2">
    <source>
        <dbReference type="ARBA" id="ARBA00004651"/>
    </source>
</evidence>
<dbReference type="PANTHER" id="PTHR34148:SF1">
    <property type="entry name" value="ADENOSYLCOBINAMIDE-GDP RIBAZOLETRANSFERASE"/>
    <property type="match status" value="1"/>
</dbReference>
<dbReference type="HAMAP" id="MF_00719">
    <property type="entry name" value="CobS"/>
    <property type="match status" value="1"/>
</dbReference>
<dbReference type="PANTHER" id="PTHR34148">
    <property type="entry name" value="ADENOSYLCOBINAMIDE-GDP RIBAZOLETRANSFERASE"/>
    <property type="match status" value="1"/>
</dbReference>
<evidence type="ECO:0000256" key="6">
    <source>
        <dbReference type="ARBA" id="ARBA00015850"/>
    </source>
</evidence>
<accession>A0ABQ0AKR8</accession>